<protein>
    <submittedName>
        <fullName evidence="2">Uncharacterized protein</fullName>
    </submittedName>
</protein>
<gene>
    <name evidence="2" type="ORF">FMUND_1136</name>
</gene>
<keyword evidence="3" id="KW-1185">Reference proteome</keyword>
<feature type="region of interest" description="Disordered" evidence="1">
    <location>
        <begin position="338"/>
        <end position="384"/>
    </location>
</feature>
<reference evidence="2 3" key="1">
    <citation type="submission" date="2020-05" db="EMBL/GenBank/DDBJ databases">
        <title>Identification and distribution of gene clusters putatively required for synthesis of sphingolipid metabolism inhibitors in phylogenetically diverse species of the filamentous fungus Fusarium.</title>
        <authorList>
            <person name="Kim H.-S."/>
            <person name="Busman M."/>
            <person name="Brown D.W."/>
            <person name="Divon H."/>
            <person name="Uhlig S."/>
            <person name="Proctor R.H."/>
        </authorList>
    </citation>
    <scope>NUCLEOTIDE SEQUENCE [LARGE SCALE GENOMIC DNA]</scope>
    <source>
        <strain evidence="2 3">NRRL 66235</strain>
    </source>
</reference>
<feature type="compositionally biased region" description="Low complexity" evidence="1">
    <location>
        <begin position="370"/>
        <end position="384"/>
    </location>
</feature>
<dbReference type="OrthoDB" id="5290015at2759"/>
<feature type="region of interest" description="Disordered" evidence="1">
    <location>
        <begin position="277"/>
        <end position="313"/>
    </location>
</feature>
<dbReference type="AlphaFoldDB" id="A0A8H6DNV3"/>
<sequence>MATVRNLQMYYGATDRYEPLPSTSTRFKVAEAIIKLALAILESPDGRESVVKVAKQLILKGNPKSKKNPFVHIYREPLEDMGYWVGKFLGSIKDDFPPVYISENVAGEAEAERLPWGRELRNYNAAIAGRVFLSKVIIDNMVYAREKHEIAGNTYNLFKFQMGISVAHEIIHLLTGFLTGESRPDTPPGVTMDPFGSRDTGEAGRYWEGILLGGTVECWTSKSDIMGVRQSGTPYLFETGHPNSNGWRISSTYIESFVNGVFSFPIRVSNPADTLTRSNLKRAQSLETSNLRTRRRQRNAPPTASPAPDHSSASIAYRRLPGNYGQYPVQTAPVQYYPTQSSNRVPTYPPYSESSSNRNYPPQAQPYYPPSSGSSGSYDPYNRR</sequence>
<evidence type="ECO:0000313" key="2">
    <source>
        <dbReference type="EMBL" id="KAF5724151.1"/>
    </source>
</evidence>
<feature type="compositionally biased region" description="Polar residues" evidence="1">
    <location>
        <begin position="277"/>
        <end position="291"/>
    </location>
</feature>
<accession>A0A8H6DNV3</accession>
<dbReference type="EMBL" id="JAAOAN010000045">
    <property type="protein sequence ID" value="KAF5724151.1"/>
    <property type="molecule type" value="Genomic_DNA"/>
</dbReference>
<evidence type="ECO:0000256" key="1">
    <source>
        <dbReference type="SAM" id="MobiDB-lite"/>
    </source>
</evidence>
<dbReference type="Proteomes" id="UP000544331">
    <property type="component" value="Unassembled WGS sequence"/>
</dbReference>
<name>A0A8H6DNV3_9HYPO</name>
<proteinExistence type="predicted"/>
<comment type="caution">
    <text evidence="2">The sequence shown here is derived from an EMBL/GenBank/DDBJ whole genome shotgun (WGS) entry which is preliminary data.</text>
</comment>
<evidence type="ECO:0000313" key="3">
    <source>
        <dbReference type="Proteomes" id="UP000544331"/>
    </source>
</evidence>
<organism evidence="2 3">
    <name type="scientific">Fusarium mundagurra</name>
    <dbReference type="NCBI Taxonomy" id="1567541"/>
    <lineage>
        <taxon>Eukaryota</taxon>
        <taxon>Fungi</taxon>
        <taxon>Dikarya</taxon>
        <taxon>Ascomycota</taxon>
        <taxon>Pezizomycotina</taxon>
        <taxon>Sordariomycetes</taxon>
        <taxon>Hypocreomycetidae</taxon>
        <taxon>Hypocreales</taxon>
        <taxon>Nectriaceae</taxon>
        <taxon>Fusarium</taxon>
        <taxon>Fusarium fujikuroi species complex</taxon>
    </lineage>
</organism>